<protein>
    <recommendedName>
        <fullName evidence="2">DUF6249 domain-containing protein</fullName>
    </recommendedName>
</protein>
<evidence type="ECO:0000313" key="3">
    <source>
        <dbReference type="EMBL" id="RFT15484.1"/>
    </source>
</evidence>
<keyword evidence="1" id="KW-0472">Membrane</keyword>
<dbReference type="Proteomes" id="UP000257323">
    <property type="component" value="Unassembled WGS sequence"/>
</dbReference>
<evidence type="ECO:0000259" key="2">
    <source>
        <dbReference type="Pfam" id="PF19762"/>
    </source>
</evidence>
<dbReference type="InterPro" id="IPR046216">
    <property type="entry name" value="DUF6249"/>
</dbReference>
<dbReference type="EMBL" id="QUAH01000009">
    <property type="protein sequence ID" value="RFT15484.1"/>
    <property type="molecule type" value="Genomic_DNA"/>
</dbReference>
<proteinExistence type="predicted"/>
<organism evidence="3 4">
    <name type="scientific">Candidatus Saccharicenans subterraneus</name>
    <dbReference type="NCBI Taxonomy" id="2508984"/>
    <lineage>
        <taxon>Bacteria</taxon>
        <taxon>Candidatus Aminicenantota</taxon>
        <taxon>Candidatus Aminicenantia</taxon>
        <taxon>Candidatus Aminicenantales</taxon>
        <taxon>Candidatus Saccharicenantaceae</taxon>
        <taxon>Candidatus Saccharicenans</taxon>
    </lineage>
</organism>
<dbReference type="Pfam" id="PF19762">
    <property type="entry name" value="DUF6249"/>
    <property type="match status" value="1"/>
</dbReference>
<sequence length="133" mass="15357">MEGNTLSWSNPLIVILWVFGWGAFALIIIWINHRKKQKLLDLIHRERMAAIEKGLPYPEWPDYYINEEGKGRENPRNALGAGIILTMIGLGMTLMFWMWPALRVVWPVGLVIIFTGLGVTISYFITREKEKKS</sequence>
<feature type="transmembrane region" description="Helical" evidence="1">
    <location>
        <begin position="12"/>
        <end position="31"/>
    </location>
</feature>
<evidence type="ECO:0000256" key="1">
    <source>
        <dbReference type="SAM" id="Phobius"/>
    </source>
</evidence>
<feature type="transmembrane region" description="Helical" evidence="1">
    <location>
        <begin position="105"/>
        <end position="125"/>
    </location>
</feature>
<dbReference type="AlphaFoldDB" id="A0A3E2BLB1"/>
<comment type="caution">
    <text evidence="3">The sequence shown here is derived from an EMBL/GenBank/DDBJ whole genome shotgun (WGS) entry which is preliminary data.</text>
</comment>
<name>A0A3E2BLB1_9BACT</name>
<accession>A0A3E2BLB1</accession>
<feature type="transmembrane region" description="Helical" evidence="1">
    <location>
        <begin position="78"/>
        <end position="99"/>
    </location>
</feature>
<keyword evidence="1" id="KW-1133">Transmembrane helix</keyword>
<gene>
    <name evidence="3" type="ORF">OP8BY_0374</name>
</gene>
<evidence type="ECO:0000313" key="4">
    <source>
        <dbReference type="Proteomes" id="UP000257323"/>
    </source>
</evidence>
<keyword evidence="1" id="KW-0812">Transmembrane</keyword>
<reference evidence="3 4" key="1">
    <citation type="submission" date="2018-08" db="EMBL/GenBank/DDBJ databases">
        <title>Genome analysis of the thermophilic bacterium of the candidate phylum Aminicenantes from deep subsurface aquifer revealed its physiology and ecological role.</title>
        <authorList>
            <person name="Kadnikov V.V."/>
            <person name="Mardanov A.V."/>
            <person name="Beletsky A.V."/>
            <person name="Karnachuk O.V."/>
            <person name="Ravin N.V."/>
        </authorList>
    </citation>
    <scope>NUCLEOTIDE SEQUENCE [LARGE SCALE GENOMIC DNA]</scope>
    <source>
        <strain evidence="3">BY38</strain>
    </source>
</reference>
<feature type="domain" description="DUF6249" evidence="2">
    <location>
        <begin position="13"/>
        <end position="126"/>
    </location>
</feature>